<feature type="region of interest" description="Disordered" evidence="1">
    <location>
        <begin position="1"/>
        <end position="539"/>
    </location>
</feature>
<name>A0ABS0NTJ0_9ACTN</name>
<feature type="compositionally biased region" description="Basic residues" evidence="1">
    <location>
        <begin position="263"/>
        <end position="294"/>
    </location>
</feature>
<organism evidence="2 3">
    <name type="scientific">Streptomyces pactum</name>
    <dbReference type="NCBI Taxonomy" id="68249"/>
    <lineage>
        <taxon>Bacteria</taxon>
        <taxon>Bacillati</taxon>
        <taxon>Actinomycetota</taxon>
        <taxon>Actinomycetes</taxon>
        <taxon>Kitasatosporales</taxon>
        <taxon>Streptomycetaceae</taxon>
        <taxon>Streptomyces</taxon>
    </lineage>
</organism>
<dbReference type="PANTHER" id="PTHR43235">
    <property type="entry name" value="GLUTAMINE AMIDOTRANSFERASE PB2B2.05-RELATED"/>
    <property type="match status" value="1"/>
</dbReference>
<feature type="compositionally biased region" description="Basic residues" evidence="1">
    <location>
        <begin position="401"/>
        <end position="415"/>
    </location>
</feature>
<sequence>MPGRRDGRRPAHRTPPREAGRETVAPARPPADRRLTSLPSRPLPHETRTHGGPHPRRLETPRRDTPVPRLAPDRRPLPRGERHLHRRVAEGRQGPGGRRRRRRDRGRPGRRGGPPRLRRGALAPARARRTRPDAAPPRRPDRTAADGPRPHRQPGDGQARHRRLPHRTARPDRHVPLVRGAGRQTHRRVPAHRARGPRPRHPRTDRRRGRHRALELPADPRRLEGRARPRRRLHRRPQAVGEVPPVGPAPGPVGHRGGAAARRPQRGGRRRTGRRPGPRPPPRRRCPRLHRLHRGGPPLSALRRRLQPQARLAGTGREVPQHHPARRPRPGAGRRHRGLGRLLQPGRDVHRTLPAAGALLHRRTRHRGGGRTGPRPAGRRSARPGVRDGGAGRPRPPRPGARPRPRRRGRRRPAAHRGTAPADRNRWRLPAAHGVRPGGPRHGAGPGGGLRTGAVRPHLRRPRRGGGPRQRHRLRPRRRPVDLRPVHRPPGLARPAGRHRLGQLLRGGRPHGALRRHEAVGQRPGQVRPRPGEVHRTQDHLDPAVTRPARPLVAIPARFSASASALRHAAEVTARALAEAVWRAGGEPVTLHPHAPGGRRDPAGTAERLARFDALLLPGGGDLSPYRYGAERVHESVYDVDDEQDAFDLEAAAQALRSGMPLLAVCRGLHVVNTVLGGTLHQDMGGPGREHRHIRHPVRLAPGSAVASLVGAGTVRASCYHHQHIDRLGTSLVVTGRAADGTVEAVEAPGAGGWFLGVQWHPEDDAAHDAAQQSLFGALVRAARGEDR</sequence>
<dbReference type="PANTHER" id="PTHR43235:SF1">
    <property type="entry name" value="GLUTAMINE AMIDOTRANSFERASE PB2B2.05-RELATED"/>
    <property type="match status" value="1"/>
</dbReference>
<dbReference type="InterPro" id="IPR029062">
    <property type="entry name" value="Class_I_gatase-like"/>
</dbReference>
<comment type="caution">
    <text evidence="2">The sequence shown here is derived from an EMBL/GenBank/DDBJ whole genome shotgun (WGS) entry which is preliminary data.</text>
</comment>
<feature type="compositionally biased region" description="Basic and acidic residues" evidence="1">
    <location>
        <begin position="1"/>
        <end position="21"/>
    </location>
</feature>
<feature type="compositionally biased region" description="Basic residues" evidence="1">
    <location>
        <begin position="228"/>
        <end position="237"/>
    </location>
</feature>
<accession>A0ABS0NTJ0</accession>
<evidence type="ECO:0000313" key="2">
    <source>
        <dbReference type="EMBL" id="MBH5338461.1"/>
    </source>
</evidence>
<protein>
    <submittedName>
        <fullName evidence="2">Gamma-glutamyl-gamma-aminobutyrate hydrolase family protein</fullName>
    </submittedName>
</protein>
<dbReference type="InterPro" id="IPR011697">
    <property type="entry name" value="Peptidase_C26"/>
</dbReference>
<feature type="compositionally biased region" description="Basic residues" evidence="1">
    <location>
        <begin position="323"/>
        <end position="339"/>
    </location>
</feature>
<feature type="compositionally biased region" description="Basic and acidic residues" evidence="1">
    <location>
        <begin position="212"/>
        <end position="227"/>
    </location>
</feature>
<dbReference type="EMBL" id="JACYXC010000001">
    <property type="protein sequence ID" value="MBH5338461.1"/>
    <property type="molecule type" value="Genomic_DNA"/>
</dbReference>
<keyword evidence="2" id="KW-0378">Hydrolase</keyword>
<feature type="compositionally biased region" description="Basic residues" evidence="1">
    <location>
        <begin position="184"/>
        <end position="211"/>
    </location>
</feature>
<dbReference type="CDD" id="cd01745">
    <property type="entry name" value="GATase1_2"/>
    <property type="match status" value="1"/>
</dbReference>
<feature type="compositionally biased region" description="Basic residues" evidence="1">
    <location>
        <begin position="457"/>
        <end position="478"/>
    </location>
</feature>
<dbReference type="InterPro" id="IPR044668">
    <property type="entry name" value="PuuD-like"/>
</dbReference>
<feature type="compositionally biased region" description="Basic and acidic residues" evidence="1">
    <location>
        <begin position="130"/>
        <end position="144"/>
    </location>
</feature>
<dbReference type="Pfam" id="PF07722">
    <property type="entry name" value="Peptidase_C26"/>
    <property type="match status" value="1"/>
</dbReference>
<reference evidence="2 3" key="1">
    <citation type="submission" date="2020-09" db="EMBL/GenBank/DDBJ databases">
        <title>Biosynthesis of the nuclear factor of activated T cells inhibitor NFAT-133 and its congeners in Streptomyces pactum.</title>
        <authorList>
            <person name="Zhou W."/>
            <person name="Posri P."/>
            <person name="Abugrain M.E."/>
            <person name="Weisberg A.J."/>
            <person name="Chang J.H."/>
            <person name="Mahmud T."/>
        </authorList>
    </citation>
    <scope>NUCLEOTIDE SEQUENCE [LARGE SCALE GENOMIC DNA]</scope>
    <source>
        <strain evidence="2 3">ATCC 27456</strain>
    </source>
</reference>
<evidence type="ECO:0000313" key="3">
    <source>
        <dbReference type="Proteomes" id="UP000807371"/>
    </source>
</evidence>
<feature type="compositionally biased region" description="Basic residues" evidence="1">
    <location>
        <begin position="97"/>
        <end position="110"/>
    </location>
</feature>
<feature type="compositionally biased region" description="Basic and acidic residues" evidence="1">
    <location>
        <begin position="530"/>
        <end position="539"/>
    </location>
</feature>
<dbReference type="Gene3D" id="3.40.50.880">
    <property type="match status" value="1"/>
</dbReference>
<feature type="compositionally biased region" description="Gly residues" evidence="1">
    <location>
        <begin position="436"/>
        <end position="451"/>
    </location>
</feature>
<dbReference type="SUPFAM" id="SSF52317">
    <property type="entry name" value="Class I glutamine amidotransferase-like"/>
    <property type="match status" value="1"/>
</dbReference>
<dbReference type="Proteomes" id="UP000807371">
    <property type="component" value="Unassembled WGS sequence"/>
</dbReference>
<gene>
    <name evidence="2" type="ORF">IHE55_28195</name>
</gene>
<dbReference type="GO" id="GO:0016787">
    <property type="term" value="F:hydrolase activity"/>
    <property type="evidence" value="ECO:0007669"/>
    <property type="project" value="UniProtKB-KW"/>
</dbReference>
<keyword evidence="3" id="KW-1185">Reference proteome</keyword>
<feature type="compositionally biased region" description="Low complexity" evidence="1">
    <location>
        <begin position="295"/>
        <end position="313"/>
    </location>
</feature>
<feature type="compositionally biased region" description="Basic and acidic residues" evidence="1">
    <location>
        <begin position="56"/>
        <end position="81"/>
    </location>
</feature>
<feature type="compositionally biased region" description="Basic residues" evidence="1">
    <location>
        <begin position="360"/>
        <end position="369"/>
    </location>
</feature>
<dbReference type="PROSITE" id="PS51273">
    <property type="entry name" value="GATASE_TYPE_1"/>
    <property type="match status" value="1"/>
</dbReference>
<evidence type="ECO:0000256" key="1">
    <source>
        <dbReference type="SAM" id="MobiDB-lite"/>
    </source>
</evidence>
<proteinExistence type="predicted"/>